<evidence type="ECO:0000256" key="1">
    <source>
        <dbReference type="SAM" id="MobiDB-lite"/>
    </source>
</evidence>
<name>A0ABP3EVC3_9ACTN</name>
<reference evidence="3" key="1">
    <citation type="journal article" date="2019" name="Int. J. Syst. Evol. Microbiol.">
        <title>The Global Catalogue of Microorganisms (GCM) 10K type strain sequencing project: providing services to taxonomists for standard genome sequencing and annotation.</title>
        <authorList>
            <consortium name="The Broad Institute Genomics Platform"/>
            <consortium name="The Broad Institute Genome Sequencing Center for Infectious Disease"/>
            <person name="Wu L."/>
            <person name="Ma J."/>
        </authorList>
    </citation>
    <scope>NUCLEOTIDE SEQUENCE [LARGE SCALE GENOMIC DNA]</scope>
    <source>
        <strain evidence="3">JCM 10425</strain>
    </source>
</reference>
<dbReference type="EMBL" id="BAAAGX010000041">
    <property type="protein sequence ID" value="GAA0279061.1"/>
    <property type="molecule type" value="Genomic_DNA"/>
</dbReference>
<feature type="region of interest" description="Disordered" evidence="1">
    <location>
        <begin position="64"/>
        <end position="111"/>
    </location>
</feature>
<protein>
    <submittedName>
        <fullName evidence="2">Uncharacterized protein</fullName>
    </submittedName>
</protein>
<proteinExistence type="predicted"/>
<organism evidence="2 3">
    <name type="scientific">Cryptosporangium japonicum</name>
    <dbReference type="NCBI Taxonomy" id="80872"/>
    <lineage>
        <taxon>Bacteria</taxon>
        <taxon>Bacillati</taxon>
        <taxon>Actinomycetota</taxon>
        <taxon>Actinomycetes</taxon>
        <taxon>Cryptosporangiales</taxon>
        <taxon>Cryptosporangiaceae</taxon>
        <taxon>Cryptosporangium</taxon>
    </lineage>
</organism>
<comment type="caution">
    <text evidence="2">The sequence shown here is derived from an EMBL/GenBank/DDBJ whole genome shotgun (WGS) entry which is preliminary data.</text>
</comment>
<evidence type="ECO:0000313" key="3">
    <source>
        <dbReference type="Proteomes" id="UP001500967"/>
    </source>
</evidence>
<evidence type="ECO:0000313" key="2">
    <source>
        <dbReference type="EMBL" id="GAA0279061.1"/>
    </source>
</evidence>
<keyword evidence="3" id="KW-1185">Reference proteome</keyword>
<sequence>MHRDHPGRAGNVAVLGEVRRHRLEDQLTERTLRGHRLQVARPEHPVDLAGVGGGRAPAQVLERVRSGEPAVSTVCADRNDRASSGSGTEGPGAISTSSPTASGRNGSADALRADRRRHAHPGVPRGLALEFTQVPGDVAQTVFDASLAVSGFNHVCLEVESVDAP</sequence>
<accession>A0ABP3EVC3</accession>
<dbReference type="Proteomes" id="UP001500967">
    <property type="component" value="Unassembled WGS sequence"/>
</dbReference>
<feature type="compositionally biased region" description="Polar residues" evidence="1">
    <location>
        <begin position="94"/>
        <end position="105"/>
    </location>
</feature>
<gene>
    <name evidence="2" type="ORF">GCM10009539_78600</name>
</gene>